<comment type="pathway">
    <text evidence="5">Cell wall biogenesis; teichoic acid biosynthesis.</text>
</comment>
<dbReference type="NCBIfam" id="TIGR00696">
    <property type="entry name" value="wecG_tagA_cpsF"/>
    <property type="match status" value="1"/>
</dbReference>
<dbReference type="AlphaFoldDB" id="B9E5S4"/>
<keyword evidence="3 5" id="KW-0777">Teichoic acid biosynthesis</keyword>
<comment type="catalytic activity">
    <reaction evidence="5">
        <text>UDP-N-acetyl-alpha-D-mannosamine + N-acetyl-alpha-D-glucosaminyl-di-trans,octa-cis-undecaprenyl diphosphate = N-acetyl-beta-D-mannosaminyl-(1-&gt;4)-N-acetyl-alpha-D-glucosaminyl di-trans,octa-cis-undecaprenyl diphosphate + UDP + H(+)</text>
        <dbReference type="Rhea" id="RHEA:16053"/>
        <dbReference type="ChEBI" id="CHEBI:15378"/>
        <dbReference type="ChEBI" id="CHEBI:58223"/>
        <dbReference type="ChEBI" id="CHEBI:62959"/>
        <dbReference type="ChEBI" id="CHEBI:68623"/>
        <dbReference type="ChEBI" id="CHEBI:132210"/>
        <dbReference type="EC" id="2.4.1.187"/>
    </reaction>
</comment>
<proteinExistence type="inferred from homology"/>
<evidence type="ECO:0000256" key="4">
    <source>
        <dbReference type="ARBA" id="ARBA00023316"/>
    </source>
</evidence>
<dbReference type="CAZy" id="GT26">
    <property type="family name" value="Glycosyltransferase Family 26"/>
</dbReference>
<evidence type="ECO:0000256" key="3">
    <source>
        <dbReference type="ARBA" id="ARBA00022944"/>
    </source>
</evidence>
<keyword evidence="2 5" id="KW-0808">Transferase</keyword>
<evidence type="ECO:0000313" key="6">
    <source>
        <dbReference type="EMBL" id="BAH07849.1"/>
    </source>
</evidence>
<dbReference type="Proteomes" id="UP000007969">
    <property type="component" value="Chromosome"/>
</dbReference>
<dbReference type="EMBL" id="AP009049">
    <property type="protein sequence ID" value="BAH07849.1"/>
    <property type="molecule type" value="Genomic_DNA"/>
</dbReference>
<keyword evidence="4 5" id="KW-0961">Cell wall biogenesis/degradation</keyword>
<organism evidence="6 7">
    <name type="scientific">Clostridium kluyveri (strain NBRC 12016)</name>
    <dbReference type="NCBI Taxonomy" id="583346"/>
    <lineage>
        <taxon>Bacteria</taxon>
        <taxon>Bacillati</taxon>
        <taxon>Bacillota</taxon>
        <taxon>Clostridia</taxon>
        <taxon>Eubacteriales</taxon>
        <taxon>Clostridiaceae</taxon>
        <taxon>Clostridium</taxon>
    </lineage>
</organism>
<evidence type="ECO:0000256" key="2">
    <source>
        <dbReference type="ARBA" id="ARBA00022679"/>
    </source>
</evidence>
<evidence type="ECO:0000313" key="7">
    <source>
        <dbReference type="Proteomes" id="UP000007969"/>
    </source>
</evidence>
<dbReference type="PANTHER" id="PTHR34136:SF1">
    <property type="entry name" value="UDP-N-ACETYL-D-MANNOSAMINURONIC ACID TRANSFERASE"/>
    <property type="match status" value="1"/>
</dbReference>
<comment type="function">
    <text evidence="5">Catalyzes the conversion of GlcNAc-PP-undecaprenol into ManNAc-GlcNAc-PP-undecaprenol, the first committed lipid intermediate in the de novo synthesis of teichoic acid.</text>
</comment>
<dbReference type="InterPro" id="IPR034714">
    <property type="entry name" value="TagA_TarA"/>
</dbReference>
<accession>B9E5S4</accession>
<dbReference type="HAMAP" id="MF_02070">
    <property type="entry name" value="TagA_TarA"/>
    <property type="match status" value="1"/>
</dbReference>
<protein>
    <recommendedName>
        <fullName evidence="5">N-acetylglucosaminyldiphosphoundecaprenol N-acetyl-beta-D-mannosaminyltransferase</fullName>
        <ecNumber evidence="5">2.4.1.187</ecNumber>
    </recommendedName>
    <alternativeName>
        <fullName evidence="5">N-acetylmannosaminyltransferase</fullName>
    </alternativeName>
    <alternativeName>
        <fullName evidence="5">UDP-N-acetylmannosamine transferase</fullName>
    </alternativeName>
    <alternativeName>
        <fullName evidence="5">UDP-N-acetylmannosamine:N-acetylglucosaminyl pyrophosphorylundecaprenol N-acetylmannosaminyltransferase</fullName>
    </alternativeName>
</protein>
<dbReference type="HOGENOM" id="CLU_063203_3_1_9"/>
<evidence type="ECO:0000256" key="1">
    <source>
        <dbReference type="ARBA" id="ARBA00022676"/>
    </source>
</evidence>
<sequence length="246" mass="28120">MKEHFSMFTRILKFDVFNRSKLEFLNYIEKFSKVNIVSGNPEILYNGLNDSRLLRSFTSKSTVIIPDGLGTVLASKIVRPSVKEKIAGIEVMEALIEKCSEEGNPIYLLGARQNILENCIKNLKIKYPNLNIAGSHNGYFDLDECEDIIQNIKESGAHILFVAMGAPRQDIFIAENMDRLPCRVYMGVGGSFDVFSGKTKRAPAWMIKSGLEWLYRVFKEPWRIRRLSSIPKFLLKVIVCNKRFSQ</sequence>
<dbReference type="PANTHER" id="PTHR34136">
    <property type="match status" value="1"/>
</dbReference>
<dbReference type="UniPathway" id="UPA00632"/>
<gene>
    <name evidence="6" type="ordered locus">CKR_2798</name>
</gene>
<reference evidence="7" key="1">
    <citation type="submission" date="2005-09" db="EMBL/GenBank/DDBJ databases">
        <title>Complete genome sequence of Clostridium kluyveri and comparative genomics of Clostridia species.</title>
        <authorList>
            <person name="Inui M."/>
            <person name="Nonaka H."/>
            <person name="Shinoda Y."/>
            <person name="Ikenaga Y."/>
            <person name="Abe M."/>
            <person name="Naito K."/>
            <person name="Vertes A.A."/>
            <person name="Yukawa H."/>
        </authorList>
    </citation>
    <scope>NUCLEOTIDE SEQUENCE [LARGE SCALE GENOMIC DNA]</scope>
    <source>
        <strain evidence="7">NBRC 12016</strain>
    </source>
</reference>
<dbReference type="GO" id="GO:0071555">
    <property type="term" value="P:cell wall organization"/>
    <property type="evidence" value="ECO:0007669"/>
    <property type="project" value="UniProtKB-KW"/>
</dbReference>
<dbReference type="KEGG" id="ckr:CKR_2798"/>
<dbReference type="CDD" id="cd06533">
    <property type="entry name" value="Glyco_transf_WecG_TagA"/>
    <property type="match status" value="1"/>
</dbReference>
<comment type="similarity">
    <text evidence="5">Belongs to the glycosyltransferase 26 family. TagA/TarA subfamily.</text>
</comment>
<dbReference type="GO" id="GO:0019350">
    <property type="term" value="P:teichoic acid biosynthetic process"/>
    <property type="evidence" value="ECO:0007669"/>
    <property type="project" value="UniProtKB-UniRule"/>
</dbReference>
<dbReference type="Pfam" id="PF03808">
    <property type="entry name" value="Glyco_tran_WecG"/>
    <property type="match status" value="1"/>
</dbReference>
<dbReference type="EC" id="2.4.1.187" evidence="5"/>
<name>B9E5S4_CLOK1</name>
<dbReference type="GO" id="GO:0047244">
    <property type="term" value="F:N-acetylglucosaminyldiphosphoundecaprenol N-acetyl-beta-D-mannosaminyltransferase activity"/>
    <property type="evidence" value="ECO:0007669"/>
    <property type="project" value="UniProtKB-UniRule"/>
</dbReference>
<keyword evidence="1 5" id="KW-0328">Glycosyltransferase</keyword>
<dbReference type="InterPro" id="IPR004629">
    <property type="entry name" value="WecG_TagA_CpsF"/>
</dbReference>
<evidence type="ECO:0000256" key="5">
    <source>
        <dbReference type="HAMAP-Rule" id="MF_02070"/>
    </source>
</evidence>